<evidence type="ECO:0000256" key="1">
    <source>
        <dbReference type="SAM" id="MobiDB-lite"/>
    </source>
</evidence>
<feature type="compositionally biased region" description="Pro residues" evidence="1">
    <location>
        <begin position="362"/>
        <end position="375"/>
    </location>
</feature>
<feature type="compositionally biased region" description="Polar residues" evidence="1">
    <location>
        <begin position="260"/>
        <end position="280"/>
    </location>
</feature>
<comment type="caution">
    <text evidence="2">The sequence shown here is derived from an EMBL/GenBank/DDBJ whole genome shotgun (WGS) entry which is preliminary data.</text>
</comment>
<dbReference type="Gene3D" id="1.10.10.10">
    <property type="entry name" value="Winged helix-like DNA-binding domain superfamily/Winged helix DNA-binding domain"/>
    <property type="match status" value="1"/>
</dbReference>
<evidence type="ECO:0000313" key="3">
    <source>
        <dbReference type="Proteomes" id="UP000529783"/>
    </source>
</evidence>
<evidence type="ECO:0000313" key="2">
    <source>
        <dbReference type="EMBL" id="NYD46186.1"/>
    </source>
</evidence>
<dbReference type="RefSeq" id="WP_179843484.1">
    <property type="nucleotide sequence ID" value="NZ_JACCBA010000001.1"/>
</dbReference>
<evidence type="ECO:0008006" key="4">
    <source>
        <dbReference type="Google" id="ProtNLM"/>
    </source>
</evidence>
<dbReference type="InterPro" id="IPR013324">
    <property type="entry name" value="RNA_pol_sigma_r3/r4-like"/>
</dbReference>
<protein>
    <recommendedName>
        <fullName evidence="4">Sigma-70 family RNA polymerase sigma factor</fullName>
    </recommendedName>
</protein>
<proteinExistence type="predicted"/>
<dbReference type="Proteomes" id="UP000529783">
    <property type="component" value="Unassembled WGS sequence"/>
</dbReference>
<dbReference type="InterPro" id="IPR036388">
    <property type="entry name" value="WH-like_DNA-bd_sf"/>
</dbReference>
<reference evidence="2 3" key="1">
    <citation type="submission" date="2020-07" db="EMBL/GenBank/DDBJ databases">
        <title>Sequencing the genomes of 1000 actinobacteria strains.</title>
        <authorList>
            <person name="Klenk H.-P."/>
        </authorList>
    </citation>
    <scope>NUCLEOTIDE SEQUENCE [LARGE SCALE GENOMIC DNA]</scope>
    <source>
        <strain evidence="2 3">DSM 40398</strain>
    </source>
</reference>
<dbReference type="PRINTS" id="PR01217">
    <property type="entry name" value="PRICHEXTENSN"/>
</dbReference>
<sequence length="417" mass="41989">MGGDLGSLYDAHADRLYAYCWSLVGDQLAAAAVGDTFSAAVHQPPRGDSVLWLYSLSRTACAERGAFTGEPGLGAAAGRGPLFAGPDPLLRAAGSLRSDHREVLLLSAGEWLEPHDIARVLGLAPDTVLQLLNAARTRLERAVLDILMRGATEARLDLIAAFEKGRLPRLLAQRAPAHAPGWLRDQVLAACEEEAARPLPSVISPSPLVVIGPARPDRRKRGASGPLSKGLGAVAGVAASAAAVIGLLVSWPAAKGGSAASLTPTASKGQTHPASTSSHGVPQDPAPGLTGSERADGGSRNPVTTAYGTPPRQAGGSPAGGAAPAPPATSPSKEPARAKPPASGTPSKPEQPSTPPDDTTPTTPPDTPSDPPTPPDDGSADPTTPPPTGTPSDPPTDPGTPSPSPTSNPAPQPGGEG</sequence>
<dbReference type="SUPFAM" id="SSF88659">
    <property type="entry name" value="Sigma3 and sigma4 domains of RNA polymerase sigma factors"/>
    <property type="match status" value="1"/>
</dbReference>
<keyword evidence="3" id="KW-1185">Reference proteome</keyword>
<feature type="region of interest" description="Disordered" evidence="1">
    <location>
        <begin position="256"/>
        <end position="417"/>
    </location>
</feature>
<feature type="compositionally biased region" description="Low complexity" evidence="1">
    <location>
        <begin position="310"/>
        <end position="323"/>
    </location>
</feature>
<name>A0A7Y9EET6_9ACTN</name>
<organism evidence="2 3">
    <name type="scientific">Actinomadura luteofluorescens</name>
    <dbReference type="NCBI Taxonomy" id="46163"/>
    <lineage>
        <taxon>Bacteria</taxon>
        <taxon>Bacillati</taxon>
        <taxon>Actinomycetota</taxon>
        <taxon>Actinomycetes</taxon>
        <taxon>Streptosporangiales</taxon>
        <taxon>Thermomonosporaceae</taxon>
        <taxon>Actinomadura</taxon>
    </lineage>
</organism>
<accession>A0A7Y9EET6</accession>
<gene>
    <name evidence="2" type="ORF">BJY14_002169</name>
</gene>
<dbReference type="AlphaFoldDB" id="A0A7Y9EET6"/>
<dbReference type="EMBL" id="JACCBA010000001">
    <property type="protein sequence ID" value="NYD46186.1"/>
    <property type="molecule type" value="Genomic_DNA"/>
</dbReference>
<feature type="compositionally biased region" description="Pro residues" evidence="1">
    <location>
        <begin position="383"/>
        <end position="417"/>
    </location>
</feature>